<keyword evidence="2" id="KW-0813">Transport</keyword>
<keyword evidence="3 4" id="KW-0732">Signal</keyword>
<dbReference type="CDD" id="cd08518">
    <property type="entry name" value="PBP2_NikA_DppA_OppA_like_19"/>
    <property type="match status" value="1"/>
</dbReference>
<dbReference type="GO" id="GO:0043190">
    <property type="term" value="C:ATP-binding cassette (ABC) transporter complex"/>
    <property type="evidence" value="ECO:0007669"/>
    <property type="project" value="InterPro"/>
</dbReference>
<dbReference type="Gene3D" id="3.40.190.10">
    <property type="entry name" value="Periplasmic binding protein-like II"/>
    <property type="match status" value="1"/>
</dbReference>
<dbReference type="Gene3D" id="3.10.105.10">
    <property type="entry name" value="Dipeptide-binding Protein, Domain 3"/>
    <property type="match status" value="1"/>
</dbReference>
<dbReference type="GO" id="GO:0015833">
    <property type="term" value="P:peptide transport"/>
    <property type="evidence" value="ECO:0007669"/>
    <property type="project" value="TreeGrafter"/>
</dbReference>
<dbReference type="Proteomes" id="UP000183997">
    <property type="component" value="Unassembled WGS sequence"/>
</dbReference>
<dbReference type="EMBL" id="FRAR01000014">
    <property type="protein sequence ID" value="SHK46494.1"/>
    <property type="molecule type" value="Genomic_DNA"/>
</dbReference>
<dbReference type="PANTHER" id="PTHR30290">
    <property type="entry name" value="PERIPLASMIC BINDING COMPONENT OF ABC TRANSPORTER"/>
    <property type="match status" value="1"/>
</dbReference>
<keyword evidence="7" id="KW-1185">Reference proteome</keyword>
<evidence type="ECO:0000313" key="7">
    <source>
        <dbReference type="Proteomes" id="UP000183997"/>
    </source>
</evidence>
<evidence type="ECO:0000256" key="1">
    <source>
        <dbReference type="ARBA" id="ARBA00005695"/>
    </source>
</evidence>
<protein>
    <submittedName>
        <fullName evidence="6">Peptide/nickel transport system substrate-binding protein</fullName>
    </submittedName>
</protein>
<evidence type="ECO:0000259" key="5">
    <source>
        <dbReference type="Pfam" id="PF00496"/>
    </source>
</evidence>
<dbReference type="InterPro" id="IPR000914">
    <property type="entry name" value="SBP_5_dom"/>
</dbReference>
<dbReference type="STRING" id="1121421.SAMN02745123_01937"/>
<gene>
    <name evidence="6" type="ORF">SAMN02745123_01937</name>
</gene>
<organism evidence="6 7">
    <name type="scientific">Desulforamulus aeronauticus DSM 10349</name>
    <dbReference type="NCBI Taxonomy" id="1121421"/>
    <lineage>
        <taxon>Bacteria</taxon>
        <taxon>Bacillati</taxon>
        <taxon>Bacillota</taxon>
        <taxon>Clostridia</taxon>
        <taxon>Eubacteriales</taxon>
        <taxon>Peptococcaceae</taxon>
        <taxon>Desulforamulus</taxon>
    </lineage>
</organism>
<dbReference type="SUPFAM" id="SSF53850">
    <property type="entry name" value="Periplasmic binding protein-like II"/>
    <property type="match status" value="1"/>
</dbReference>
<accession>A0A1M6SP26</accession>
<feature type="domain" description="Solute-binding protein family 5" evidence="5">
    <location>
        <begin position="86"/>
        <end position="416"/>
    </location>
</feature>
<sequence>MKNKKWFGLPLLLAFVVALAGCGTKPADEGTKTNTPKDSVVISMDAESEPAAGFDPIMGWAAGEHTHDPLFQSTLLVTNDDLTIGKDLATEYTIADNGKTWTFKIRSDVKFTDGKPLTASDVAFTYNTAKEQATDTDLSMIDSVEAVDAQTAVFHFNKPYSAFAYIAAVVGIVPEHAYNPSTYGQNPIGSGRYILKQWDKGEQVILEANPDYYGEKVKMKRITIVFMSEDASYAAAQAGQVDVAYTAPNYTLKQVNGYKITSFASVDVRGINLPCIPSGGKTTPDASGETLPAGNDTTSNKAIRQALSFAIDREALVKDVLYGYGSAAYSESHGEPWENPAMKEVSYDPQKSKSIMEADGWKLNADGIYEKNGKKAEFDLLYMSSNSARTGLAMAVAEKAKAVGIKINPKGSSWDEISKLYYETPHVFGAGMHSPTGIISHYYTEKNGASYSNPAVDKHIDDALAAPSVEASYPLWSKAQWDGTVGVTPTADSPWVWLVEIDHIYFVKDGLNVIDKKIHPHGYGWTITNNADQWYWN</sequence>
<dbReference type="Pfam" id="PF00496">
    <property type="entry name" value="SBP_bac_5"/>
    <property type="match status" value="1"/>
</dbReference>
<evidence type="ECO:0000313" key="6">
    <source>
        <dbReference type="EMBL" id="SHK46494.1"/>
    </source>
</evidence>
<dbReference type="PROSITE" id="PS51257">
    <property type="entry name" value="PROKAR_LIPOPROTEIN"/>
    <property type="match status" value="1"/>
</dbReference>
<comment type="similarity">
    <text evidence="1">Belongs to the bacterial solute-binding protein 5 family.</text>
</comment>
<evidence type="ECO:0000256" key="4">
    <source>
        <dbReference type="SAM" id="SignalP"/>
    </source>
</evidence>
<evidence type="ECO:0000256" key="2">
    <source>
        <dbReference type="ARBA" id="ARBA00022448"/>
    </source>
</evidence>
<proteinExistence type="inferred from homology"/>
<dbReference type="InterPro" id="IPR039424">
    <property type="entry name" value="SBP_5"/>
</dbReference>
<name>A0A1M6SP26_9FIRM</name>
<dbReference type="PIRSF" id="PIRSF002741">
    <property type="entry name" value="MppA"/>
    <property type="match status" value="1"/>
</dbReference>
<dbReference type="AlphaFoldDB" id="A0A1M6SP26"/>
<feature type="signal peptide" evidence="4">
    <location>
        <begin position="1"/>
        <end position="20"/>
    </location>
</feature>
<dbReference type="RefSeq" id="WP_072913624.1">
    <property type="nucleotide sequence ID" value="NZ_FRAR01000014.1"/>
</dbReference>
<evidence type="ECO:0000256" key="3">
    <source>
        <dbReference type="ARBA" id="ARBA00022729"/>
    </source>
</evidence>
<dbReference type="GO" id="GO:1904680">
    <property type="term" value="F:peptide transmembrane transporter activity"/>
    <property type="evidence" value="ECO:0007669"/>
    <property type="project" value="TreeGrafter"/>
</dbReference>
<reference evidence="7" key="1">
    <citation type="submission" date="2016-11" db="EMBL/GenBank/DDBJ databases">
        <authorList>
            <person name="Varghese N."/>
            <person name="Submissions S."/>
        </authorList>
    </citation>
    <scope>NUCLEOTIDE SEQUENCE [LARGE SCALE GENOMIC DNA]</scope>
    <source>
        <strain evidence="7">DSM 10349</strain>
    </source>
</reference>
<dbReference type="InterPro" id="IPR030678">
    <property type="entry name" value="Peptide/Ni-bd"/>
</dbReference>
<dbReference type="GO" id="GO:0042597">
    <property type="term" value="C:periplasmic space"/>
    <property type="evidence" value="ECO:0007669"/>
    <property type="project" value="UniProtKB-ARBA"/>
</dbReference>
<feature type="chain" id="PRO_5038587849" evidence="4">
    <location>
        <begin position="21"/>
        <end position="537"/>
    </location>
</feature>
<dbReference type="OrthoDB" id="137511at2"/>
<dbReference type="PANTHER" id="PTHR30290:SF9">
    <property type="entry name" value="OLIGOPEPTIDE-BINDING PROTEIN APPA"/>
    <property type="match status" value="1"/>
</dbReference>